<proteinExistence type="predicted"/>
<name>A0A173TM52_ANAHA</name>
<accession>A0A173TM52</accession>
<organism evidence="1 2">
    <name type="scientific">Anaerostipes hadrus</name>
    <dbReference type="NCBI Taxonomy" id="649756"/>
    <lineage>
        <taxon>Bacteria</taxon>
        <taxon>Bacillati</taxon>
        <taxon>Bacillota</taxon>
        <taxon>Clostridia</taxon>
        <taxon>Lachnospirales</taxon>
        <taxon>Lachnospiraceae</taxon>
        <taxon>Anaerostipes</taxon>
    </lineage>
</organism>
<dbReference type="Proteomes" id="UP000095598">
    <property type="component" value="Unassembled WGS sequence"/>
</dbReference>
<evidence type="ECO:0000313" key="2">
    <source>
        <dbReference type="Proteomes" id="UP000095598"/>
    </source>
</evidence>
<reference evidence="1 2" key="1">
    <citation type="submission" date="2015-09" db="EMBL/GenBank/DDBJ databases">
        <authorList>
            <consortium name="Pathogen Informatics"/>
        </authorList>
    </citation>
    <scope>NUCLEOTIDE SEQUENCE [LARGE SCALE GENOMIC DNA]</scope>
    <source>
        <strain evidence="1 2">2789STDY5608868</strain>
    </source>
</reference>
<sequence>MSVSAVLHELKKEKINGIHFRNVRNGEILRSYQNVYETEASEFYQKNTPGYLLAYGHAIIDVM</sequence>
<dbReference type="EMBL" id="CYXT01000017">
    <property type="protein sequence ID" value="CUN02945.1"/>
    <property type="molecule type" value="Genomic_DNA"/>
</dbReference>
<protein>
    <submittedName>
        <fullName evidence="1">Uncharacterized protein</fullName>
    </submittedName>
</protein>
<dbReference type="AlphaFoldDB" id="A0A173TM52"/>
<evidence type="ECO:0000313" key="1">
    <source>
        <dbReference type="EMBL" id="CUN02945.1"/>
    </source>
</evidence>
<gene>
    <name evidence="1" type="ORF">ERS852425_02146</name>
</gene>
<dbReference type="RefSeq" id="WP_055259004.1">
    <property type="nucleotide sequence ID" value="NZ_CYXT01000017.1"/>
</dbReference>